<evidence type="ECO:0000313" key="2">
    <source>
        <dbReference type="Proteomes" id="UP000789706"/>
    </source>
</evidence>
<accession>A0A9N8V2G6</accession>
<dbReference type="AlphaFoldDB" id="A0A9N8V2G6"/>
<gene>
    <name evidence="1" type="ORF">DEBURN_LOCUS663</name>
</gene>
<name>A0A9N8V2G6_9GLOM</name>
<organism evidence="1 2">
    <name type="scientific">Diversispora eburnea</name>
    <dbReference type="NCBI Taxonomy" id="1213867"/>
    <lineage>
        <taxon>Eukaryota</taxon>
        <taxon>Fungi</taxon>
        <taxon>Fungi incertae sedis</taxon>
        <taxon>Mucoromycota</taxon>
        <taxon>Glomeromycotina</taxon>
        <taxon>Glomeromycetes</taxon>
        <taxon>Diversisporales</taxon>
        <taxon>Diversisporaceae</taxon>
        <taxon>Diversispora</taxon>
    </lineage>
</organism>
<proteinExistence type="predicted"/>
<keyword evidence="2" id="KW-1185">Reference proteome</keyword>
<dbReference type="Proteomes" id="UP000789706">
    <property type="component" value="Unassembled WGS sequence"/>
</dbReference>
<dbReference type="EMBL" id="CAJVPK010000023">
    <property type="protein sequence ID" value="CAG8434180.1"/>
    <property type="molecule type" value="Genomic_DNA"/>
</dbReference>
<comment type="caution">
    <text evidence="1">The sequence shown here is derived from an EMBL/GenBank/DDBJ whole genome shotgun (WGS) entry which is preliminary data.</text>
</comment>
<evidence type="ECO:0000313" key="1">
    <source>
        <dbReference type="EMBL" id="CAG8434180.1"/>
    </source>
</evidence>
<sequence>MVARSVTLALVTIYDFMYIRVVTLHTDSYKSAIPLLWILPLGRECCFWDDEKLKKKALCIRTYILCMDVQARMLLAQNGFDLSSSPSQATFDADNSDDEEIITADSRIIFHEMCNDSICSISKLPGATKIFKKLESFTSTISLDANLIGSLYESLTLVCDNILNMDLSFDLDSQEQLLTKLISVQNGKSASTGQFISLQELYIKDCHELQESDLIEIFNNNFNELRRFSFDCGKSLDADELLRQIAENVPESLETIMIKMYYYNPWIFSATV</sequence>
<protein>
    <submittedName>
        <fullName evidence="1">6694_t:CDS:1</fullName>
    </submittedName>
</protein>
<reference evidence="1" key="1">
    <citation type="submission" date="2021-06" db="EMBL/GenBank/DDBJ databases">
        <authorList>
            <person name="Kallberg Y."/>
            <person name="Tangrot J."/>
            <person name="Rosling A."/>
        </authorList>
    </citation>
    <scope>NUCLEOTIDE SEQUENCE</scope>
    <source>
        <strain evidence="1">AZ414A</strain>
    </source>
</reference>